<keyword evidence="2" id="KW-1185">Reference proteome</keyword>
<dbReference type="KEGG" id="capn:CBG49_14395"/>
<gene>
    <name evidence="1" type="ORF">CBG49_14395</name>
</gene>
<protein>
    <submittedName>
        <fullName evidence="1">Uncharacterized protein</fullName>
    </submittedName>
</protein>
<dbReference type="Proteomes" id="UP000197007">
    <property type="component" value="Chromosome"/>
</dbReference>
<dbReference type="AlphaFoldDB" id="A0A1Z4BSB0"/>
<dbReference type="RefSeq" id="WP_088595028.1">
    <property type="nucleotide sequence ID" value="NZ_CP022022.1"/>
</dbReference>
<evidence type="ECO:0000313" key="2">
    <source>
        <dbReference type="Proteomes" id="UP000197007"/>
    </source>
</evidence>
<dbReference type="EMBL" id="CP022022">
    <property type="protein sequence ID" value="ASF44187.1"/>
    <property type="molecule type" value="Genomic_DNA"/>
</dbReference>
<organism evidence="1 2">
    <name type="scientific">Capnocytophaga endodontalis</name>
    <dbReference type="NCBI Taxonomy" id="2708117"/>
    <lineage>
        <taxon>Bacteria</taxon>
        <taxon>Pseudomonadati</taxon>
        <taxon>Bacteroidota</taxon>
        <taxon>Flavobacteriia</taxon>
        <taxon>Flavobacteriales</taxon>
        <taxon>Flavobacteriaceae</taxon>
        <taxon>Capnocytophaga</taxon>
    </lineage>
</organism>
<accession>A0A1Z4BSB0</accession>
<evidence type="ECO:0000313" key="1">
    <source>
        <dbReference type="EMBL" id="ASF44187.1"/>
    </source>
</evidence>
<proteinExistence type="predicted"/>
<sequence>MARDILPTPILEGEEVIEFYNKLANFKENLKKKGITWEVIQEDAKRLKSIFKENPDVEKK</sequence>
<name>A0A1Z4BSB0_9FLAO</name>
<reference evidence="2" key="1">
    <citation type="submission" date="2017-06" db="EMBL/GenBank/DDBJ databases">
        <title>Complete genome sequence of Capnocytophaga sp. KCOM 1579 (=ChDC OS43) isolated from a human refractory periapical abscess lesion.</title>
        <authorList>
            <person name="Kook J.-K."/>
            <person name="Park S.-N."/>
            <person name="Lim Y.K."/>
            <person name="Roh H."/>
        </authorList>
    </citation>
    <scope>NUCLEOTIDE SEQUENCE [LARGE SCALE GENOMIC DNA]</scope>
    <source>
        <strain evidence="2">ChDC OS43</strain>
    </source>
</reference>